<dbReference type="Pfam" id="PF21089">
    <property type="entry name" value="PKS_DH_N"/>
    <property type="match status" value="1"/>
</dbReference>
<dbReference type="InterPro" id="IPR036291">
    <property type="entry name" value="NAD(P)-bd_dom_sf"/>
</dbReference>
<feature type="region of interest" description="N-terminal hotdog fold" evidence="9">
    <location>
        <begin position="1373"/>
        <end position="1500"/>
    </location>
</feature>
<dbReference type="Pfam" id="PF00698">
    <property type="entry name" value="Acyl_transf_1"/>
    <property type="match status" value="1"/>
</dbReference>
<feature type="domain" description="Carrier" evidence="10">
    <location>
        <begin position="1751"/>
        <end position="1826"/>
    </location>
</feature>
<dbReference type="SUPFAM" id="SSF51735">
    <property type="entry name" value="NAD(P)-binding Rossmann-fold domains"/>
    <property type="match status" value="2"/>
</dbReference>
<dbReference type="InterPro" id="IPR049552">
    <property type="entry name" value="PKS_DH_N"/>
</dbReference>
<dbReference type="InterPro" id="IPR009081">
    <property type="entry name" value="PP-bd_ACP"/>
</dbReference>
<evidence type="ECO:0000256" key="4">
    <source>
        <dbReference type="ARBA" id="ARBA00022679"/>
    </source>
</evidence>
<dbReference type="Pfam" id="PF02801">
    <property type="entry name" value="Ketoacyl-synt_C"/>
    <property type="match status" value="1"/>
</dbReference>
<keyword evidence="3" id="KW-0597">Phosphoprotein</keyword>
<keyword evidence="2" id="KW-0596">Phosphopantetheine</keyword>
<dbReference type="Gene3D" id="3.10.129.120">
    <property type="match status" value="1"/>
</dbReference>
<comment type="cofactor">
    <cofactor evidence="1">
        <name>pantetheine 4'-phosphate</name>
        <dbReference type="ChEBI" id="CHEBI:47942"/>
    </cofactor>
</comment>
<keyword evidence="6" id="KW-0443">Lipid metabolism</keyword>
<dbReference type="InterPro" id="IPR029058">
    <property type="entry name" value="AB_hydrolase_fold"/>
</dbReference>
<keyword evidence="5" id="KW-0276">Fatty acid metabolism</keyword>
<dbReference type="InterPro" id="IPR020806">
    <property type="entry name" value="PKS_PP-bd"/>
</dbReference>
<dbReference type="SMART" id="SM00827">
    <property type="entry name" value="PKS_AT"/>
    <property type="match status" value="1"/>
</dbReference>
<dbReference type="GeneID" id="95805516"/>
<dbReference type="Pfam" id="PF16197">
    <property type="entry name" value="KAsynt_C_assoc"/>
    <property type="match status" value="1"/>
</dbReference>
<evidence type="ECO:0000256" key="9">
    <source>
        <dbReference type="PROSITE-ProRule" id="PRU01363"/>
    </source>
</evidence>
<dbReference type="InterPro" id="IPR001227">
    <property type="entry name" value="Ac_transferase_dom_sf"/>
</dbReference>
<dbReference type="Proteomes" id="UP000198251">
    <property type="component" value="Chromosome I"/>
</dbReference>
<dbReference type="GO" id="GO:0031177">
    <property type="term" value="F:phosphopantetheine binding"/>
    <property type="evidence" value="ECO:0007669"/>
    <property type="project" value="InterPro"/>
</dbReference>
<dbReference type="Gene3D" id="3.40.50.1820">
    <property type="entry name" value="alpha/beta hydrolase"/>
    <property type="match status" value="1"/>
</dbReference>
<feature type="domain" description="Ketosynthase family 3 (KS3)" evidence="11">
    <location>
        <begin position="4"/>
        <end position="425"/>
    </location>
</feature>
<sequence length="1840" mass="194021">MATGLEIAIIGMACRFPGADNPEQFWRNLRDGVESISHFDAAELADAGVPDQALADPGYVRAQAVLPDSDRFDAEFFGINPKEADLMDPQQRVLLECAWTALEDAGYDPDRVDGPVGVYAGTYYNSYLPLLPPTDDVAEQFARNIANEKDYVATRLAYKLNLTGPAVTVQTACSTSLVAVHQAAQALLAGSCDLALAGGATVRAEQVVGYPYQPGGIFSSDGHCRAFDDAAEGTVPGNGVGVVVLKRLEDALADGDTVYAVIRGSAIGNDGGERAGFTAPGVAGQARVIAAAYAAAEVDPATVGYVEAHGSATRLGDPIEVEALTRVFGPAGADGCAIGSVKTNIGHTHAAAGVAGLIKAVQALRHGQIPPSLHHERPNRAIDFGATPFVVSTRLTAFPRRDHPRRAGVSSFGMGGTGAHVVLEEAPAAPPPSPAPPGPRLLTLSARSAPALEERTDALAAYLAERAETDLAAVAHTLWQGRHPFGHRRVVVAADPAEAAAALTARDPRRVVTGAPGDARPDVAFLVPGVGDQRRGLGYELYRTQPAYRSAVDECAELLAPLLGRDVRALLHPTSGAPAAGPADLRRLLGRGAPGGGGEPDPLHRTRYAQPAAFVVGYALARLWAAHGVQPAVLIGYSLGEYVAACLAGVFTLPDALGLVVRRAQLIDRLPVGAMLAVPAAETEVVADLVPGVHVAAVNGPTLCVLAGAPDAVAEVERRLLAAGRAVRRLPTSHAFHTPLMDPVAEEFGDLVASVARRPPTVPYVSNVTGTWVTGDEATDPEFWVAHLRRPVRFADGVAELCRDPDRMLVELGPGQALGSLAAQARPAATPVPAPTVSSLPGVFDRDSEPAHFLRAAGRLWSAGVALTPPVPAARPPRRVPLPTYPFQRRRHWAAVPAGSRPHQATPALTRRRDVADFFQVPAWRMLPPRARRDAATSTGHWLLLVDDEGLGAALAARVAPAADSVTVVRRADHDGPRLRRIADDRYAMPAADGDYPELLAELARTGRRPDRIVHLWTVGIGPDTGERDATERGFGSLLPLARALAGRPGDELVDLTVVTADLRRVTGTETGSPLAATALGVCLVLPLEHPHLRCRALDVTLAGGEPAEVAATLHEELCDPAGPTTVVLRGRHRFGPTYPTVPLPPAPDRAPGGGYLVTGGLGGIGLSIARELARTENAGLALLSRTALPPRQRWDEWLASRPTDATAERIRAVRELERLGARVAVLTADVTDPGQLQEAARRAVAALGPVHTVVHAAGVAGGGLLQLKEPAVAARVLAPKLRGGLAVVDLARRIGARTVVLCSSTLSLSGGIGQVDYVAANAFLDALAQHAADRPGPKVVSVNWDAWQEVGMAQRHLAGTEPVAGPTRPVDHPLLHTRGEPADGHAVYEATVDATDSWLVDEHRMLGDAVVPGTGHLELARAAYADFAGAGPVVLSDVRFHTPAVLGRAGRRELRVVLDGAGEPVGFTVASPHPRAGTAHGPTWQVHATGQVAALTDDPPPDRPVERLIADGRLRDLGRPEPVELMGFGGRSRCLHRVWQGEREALAELVLPDRYADDLVRMQLHPSLMDLAAGFVGTHLAETFRIPISYGRLRCWRPLPRRVFSHHVYREDDRPDRETSTAQITLYDAAGRVLVRIDDFVLKRVADLRRTLDAARTGSGPEIGGFRLPGPPTVGGAGLLGAHLATGLRPAEGADAFRRLLAADVGPQVAVVAKDLDAVFADIAGRRGAEAVAQRPPAHPRPALGTPYRAPGDAVEARLVDIWHDLLGVEQVGVDDDFFELGGHSLLGLEMVNRIGRELGLSVPLSVLFEARTVAELADVLRREPAPAGPAVLTESRGG</sequence>
<dbReference type="FunFam" id="1.10.1200.10:FF:000016">
    <property type="entry name" value="Non-ribosomal peptide synthase"/>
    <property type="match status" value="1"/>
</dbReference>
<dbReference type="Gene3D" id="3.40.366.10">
    <property type="entry name" value="Malonyl-Coenzyme A Acyl Carrier Protein, domain 2"/>
    <property type="match status" value="1"/>
</dbReference>
<dbReference type="Gene3D" id="3.30.70.3290">
    <property type="match status" value="1"/>
</dbReference>
<dbReference type="RefSeq" id="WP_089002952.1">
    <property type="nucleotide sequence ID" value="NZ_LT607733.1"/>
</dbReference>
<feature type="region of interest" description="C-terminal hotdog fold" evidence="9">
    <location>
        <begin position="1512"/>
        <end position="1652"/>
    </location>
</feature>
<evidence type="ECO:0000313" key="13">
    <source>
        <dbReference type="EMBL" id="SCG19500.1"/>
    </source>
</evidence>
<feature type="active site" description="Proton acceptor; for dehydratase activity" evidence="9">
    <location>
        <position position="1404"/>
    </location>
</feature>
<evidence type="ECO:0000256" key="5">
    <source>
        <dbReference type="ARBA" id="ARBA00022832"/>
    </source>
</evidence>
<dbReference type="PROSITE" id="PS00606">
    <property type="entry name" value="KS3_1"/>
    <property type="match status" value="1"/>
</dbReference>
<dbReference type="InterPro" id="IPR049900">
    <property type="entry name" value="PKS_mFAS_DH"/>
</dbReference>
<dbReference type="InterPro" id="IPR013968">
    <property type="entry name" value="PKS_KR"/>
</dbReference>
<evidence type="ECO:0000256" key="3">
    <source>
        <dbReference type="ARBA" id="ARBA00022553"/>
    </source>
</evidence>
<dbReference type="InterPro" id="IPR020807">
    <property type="entry name" value="PKS_DH"/>
</dbReference>
<dbReference type="SMART" id="SM00826">
    <property type="entry name" value="PKS_DH"/>
    <property type="match status" value="1"/>
</dbReference>
<name>A0A1C5GI70_MICEH</name>
<keyword evidence="14" id="KW-1185">Reference proteome</keyword>
<feature type="domain" description="PKS/mFAS DH" evidence="12">
    <location>
        <begin position="1373"/>
        <end position="1652"/>
    </location>
</feature>
<dbReference type="InterPro" id="IPR016036">
    <property type="entry name" value="Malonyl_transacylase_ACP-bd"/>
</dbReference>
<dbReference type="Gene3D" id="3.40.47.10">
    <property type="match status" value="1"/>
</dbReference>
<dbReference type="Pfam" id="PF08659">
    <property type="entry name" value="KR"/>
    <property type="match status" value="1"/>
</dbReference>
<dbReference type="InterPro" id="IPR018201">
    <property type="entry name" value="Ketoacyl_synth_AS"/>
</dbReference>
<evidence type="ECO:0000256" key="8">
    <source>
        <dbReference type="ARBA" id="ARBA00023315"/>
    </source>
</evidence>
<dbReference type="PROSITE" id="PS52004">
    <property type="entry name" value="KS3_2"/>
    <property type="match status" value="1"/>
</dbReference>
<dbReference type="Gene3D" id="3.40.50.720">
    <property type="entry name" value="NAD(P)-binding Rossmann-like Domain"/>
    <property type="match status" value="1"/>
</dbReference>
<dbReference type="FunFam" id="3.40.47.10:FF:000042">
    <property type="entry name" value="Polyketide synthase Pks13"/>
    <property type="match status" value="1"/>
</dbReference>
<dbReference type="InterPro" id="IPR016035">
    <property type="entry name" value="Acyl_Trfase/lysoPLipase"/>
</dbReference>
<dbReference type="SMART" id="SM00823">
    <property type="entry name" value="PKS_PP"/>
    <property type="match status" value="1"/>
</dbReference>
<organism evidence="13 14">
    <name type="scientific">Micromonospora echinofusca</name>
    <dbReference type="NCBI Taxonomy" id="47858"/>
    <lineage>
        <taxon>Bacteria</taxon>
        <taxon>Bacillati</taxon>
        <taxon>Actinomycetota</taxon>
        <taxon>Actinomycetes</taxon>
        <taxon>Micromonosporales</taxon>
        <taxon>Micromonosporaceae</taxon>
        <taxon>Micromonospora</taxon>
    </lineage>
</organism>
<evidence type="ECO:0000256" key="1">
    <source>
        <dbReference type="ARBA" id="ARBA00001957"/>
    </source>
</evidence>
<dbReference type="InterPro" id="IPR032821">
    <property type="entry name" value="PKS_assoc"/>
</dbReference>
<dbReference type="SUPFAM" id="SSF47336">
    <property type="entry name" value="ACP-like"/>
    <property type="match status" value="1"/>
</dbReference>
<dbReference type="SMART" id="SM00822">
    <property type="entry name" value="PKS_KR"/>
    <property type="match status" value="1"/>
</dbReference>
<evidence type="ECO:0000259" key="11">
    <source>
        <dbReference type="PROSITE" id="PS52004"/>
    </source>
</evidence>
<accession>A0A1C5GI70</accession>
<dbReference type="CDD" id="cd00833">
    <property type="entry name" value="PKS"/>
    <property type="match status" value="1"/>
</dbReference>
<dbReference type="InterPro" id="IPR006162">
    <property type="entry name" value="Ppantetheine_attach_site"/>
</dbReference>
<dbReference type="PANTHER" id="PTHR43775:SF51">
    <property type="entry name" value="INACTIVE PHENOLPHTHIOCEROL SYNTHESIS POLYKETIDE SYNTHASE TYPE I PKS1-RELATED"/>
    <property type="match status" value="1"/>
</dbReference>
<dbReference type="SUPFAM" id="SSF55048">
    <property type="entry name" value="Probable ACP-binding domain of malonyl-CoA ACP transacylase"/>
    <property type="match status" value="1"/>
</dbReference>
<dbReference type="InterPro" id="IPR049551">
    <property type="entry name" value="PKS_DH_C"/>
</dbReference>
<dbReference type="GO" id="GO:0006633">
    <property type="term" value="P:fatty acid biosynthetic process"/>
    <property type="evidence" value="ECO:0007669"/>
    <property type="project" value="InterPro"/>
</dbReference>
<dbReference type="InterPro" id="IPR050091">
    <property type="entry name" value="PKS_NRPS_Biosynth_Enz"/>
</dbReference>
<dbReference type="Pfam" id="PF00109">
    <property type="entry name" value="ketoacyl-synt"/>
    <property type="match status" value="1"/>
</dbReference>
<dbReference type="InterPro" id="IPR036736">
    <property type="entry name" value="ACP-like_sf"/>
</dbReference>
<gene>
    <name evidence="13" type="ORF">GA0070610_5875</name>
</gene>
<dbReference type="EMBL" id="LT607733">
    <property type="protein sequence ID" value="SCG19500.1"/>
    <property type="molecule type" value="Genomic_DNA"/>
</dbReference>
<dbReference type="SUPFAM" id="SSF52151">
    <property type="entry name" value="FabD/lysophospholipase-like"/>
    <property type="match status" value="1"/>
</dbReference>
<dbReference type="Pfam" id="PF14765">
    <property type="entry name" value="PS-DH"/>
    <property type="match status" value="1"/>
</dbReference>
<dbReference type="SUPFAM" id="SSF53901">
    <property type="entry name" value="Thiolase-like"/>
    <property type="match status" value="1"/>
</dbReference>
<proteinExistence type="predicted"/>
<dbReference type="InterPro" id="IPR014031">
    <property type="entry name" value="Ketoacyl_synth_C"/>
</dbReference>
<dbReference type="InterPro" id="IPR016039">
    <property type="entry name" value="Thiolase-like"/>
</dbReference>
<dbReference type="SMART" id="SM00825">
    <property type="entry name" value="PKS_KS"/>
    <property type="match status" value="1"/>
</dbReference>
<dbReference type="PROSITE" id="PS52019">
    <property type="entry name" value="PKS_MFAS_DH"/>
    <property type="match status" value="1"/>
</dbReference>
<dbReference type="GO" id="GO:0004315">
    <property type="term" value="F:3-oxoacyl-[acyl-carrier-protein] synthase activity"/>
    <property type="evidence" value="ECO:0007669"/>
    <property type="project" value="InterPro"/>
</dbReference>
<dbReference type="InterPro" id="IPR020841">
    <property type="entry name" value="PKS_Beta-ketoAc_synthase_dom"/>
</dbReference>
<feature type="active site" description="Proton donor; for dehydratase activity" evidence="9">
    <location>
        <position position="1571"/>
    </location>
</feature>
<evidence type="ECO:0000256" key="6">
    <source>
        <dbReference type="ARBA" id="ARBA00023098"/>
    </source>
</evidence>
<keyword evidence="4 13" id="KW-0808">Transferase</keyword>
<protein>
    <submittedName>
        <fullName evidence="13">Acyl transferase domain-containing protein</fullName>
    </submittedName>
</protein>
<dbReference type="Pfam" id="PF00550">
    <property type="entry name" value="PP-binding"/>
    <property type="match status" value="1"/>
</dbReference>
<dbReference type="PROSITE" id="PS00012">
    <property type="entry name" value="PHOSPHOPANTETHEINE"/>
    <property type="match status" value="1"/>
</dbReference>
<dbReference type="Gene3D" id="3.10.129.10">
    <property type="entry name" value="Hotdog Thioesterase"/>
    <property type="match status" value="1"/>
</dbReference>
<dbReference type="PANTHER" id="PTHR43775">
    <property type="entry name" value="FATTY ACID SYNTHASE"/>
    <property type="match status" value="1"/>
</dbReference>
<dbReference type="InterPro" id="IPR014043">
    <property type="entry name" value="Acyl_transferase_dom"/>
</dbReference>
<keyword evidence="8" id="KW-0012">Acyltransferase</keyword>
<dbReference type="GO" id="GO:0044550">
    <property type="term" value="P:secondary metabolite biosynthetic process"/>
    <property type="evidence" value="ECO:0007669"/>
    <property type="project" value="UniProtKB-ARBA"/>
</dbReference>
<reference evidence="13 14" key="1">
    <citation type="submission" date="2016-06" db="EMBL/GenBank/DDBJ databases">
        <authorList>
            <person name="Kjaerup R.B."/>
            <person name="Dalgaard T.S."/>
            <person name="Juul-Madsen H.R."/>
        </authorList>
    </citation>
    <scope>NUCLEOTIDE SEQUENCE [LARGE SCALE GENOMIC DNA]</scope>
    <source>
        <strain evidence="13 14">DSM 43913</strain>
    </source>
</reference>
<evidence type="ECO:0000256" key="2">
    <source>
        <dbReference type="ARBA" id="ARBA00022450"/>
    </source>
</evidence>
<evidence type="ECO:0000256" key="7">
    <source>
        <dbReference type="ARBA" id="ARBA00023268"/>
    </source>
</evidence>
<evidence type="ECO:0000259" key="10">
    <source>
        <dbReference type="PROSITE" id="PS50075"/>
    </source>
</evidence>
<dbReference type="InterPro" id="IPR014030">
    <property type="entry name" value="Ketoacyl_synth_N"/>
</dbReference>
<evidence type="ECO:0000313" key="14">
    <source>
        <dbReference type="Proteomes" id="UP000198251"/>
    </source>
</evidence>
<keyword evidence="7" id="KW-0511">Multifunctional enzyme</keyword>
<evidence type="ECO:0000259" key="12">
    <source>
        <dbReference type="PROSITE" id="PS52019"/>
    </source>
</evidence>
<dbReference type="PROSITE" id="PS50075">
    <property type="entry name" value="CARRIER"/>
    <property type="match status" value="1"/>
</dbReference>
<dbReference type="GO" id="GO:0004312">
    <property type="term" value="F:fatty acid synthase activity"/>
    <property type="evidence" value="ECO:0007669"/>
    <property type="project" value="TreeGrafter"/>
</dbReference>
<dbReference type="InterPro" id="IPR057326">
    <property type="entry name" value="KR_dom"/>
</dbReference>